<sequence length="180" mass="20356">MLLHRPPRDLARTSREASPREAISEIGTCPRLWTTIYPTRPEVVQTSLTRSRNLPLNICFTDGALEEEILRSYRLVLSQMIHVRYASLEITPQIYGILSSNESARAASVMEELKIQWSSEQTKASAFRMIPMPRLHSLKLSRGTLVVLTSIVRRSITCSTLAAYCVHSMEFMNVFASLSV</sequence>
<proteinExistence type="predicted"/>
<dbReference type="Proteomes" id="UP001148662">
    <property type="component" value="Unassembled WGS sequence"/>
</dbReference>
<reference evidence="1" key="1">
    <citation type="submission" date="2022-07" db="EMBL/GenBank/DDBJ databases">
        <title>Genome Sequence of Phlebia brevispora.</title>
        <authorList>
            <person name="Buettner E."/>
        </authorList>
    </citation>
    <scope>NUCLEOTIDE SEQUENCE</scope>
    <source>
        <strain evidence="1">MPL23</strain>
    </source>
</reference>
<organism evidence="1 2">
    <name type="scientific">Phlebia brevispora</name>
    <dbReference type="NCBI Taxonomy" id="194682"/>
    <lineage>
        <taxon>Eukaryota</taxon>
        <taxon>Fungi</taxon>
        <taxon>Dikarya</taxon>
        <taxon>Basidiomycota</taxon>
        <taxon>Agaricomycotina</taxon>
        <taxon>Agaricomycetes</taxon>
        <taxon>Polyporales</taxon>
        <taxon>Meruliaceae</taxon>
        <taxon>Phlebia</taxon>
    </lineage>
</organism>
<gene>
    <name evidence="1" type="ORF">NM688_g267</name>
</gene>
<protein>
    <submittedName>
        <fullName evidence="1">Uncharacterized protein</fullName>
    </submittedName>
</protein>
<keyword evidence="2" id="KW-1185">Reference proteome</keyword>
<comment type="caution">
    <text evidence="1">The sequence shown here is derived from an EMBL/GenBank/DDBJ whole genome shotgun (WGS) entry which is preliminary data.</text>
</comment>
<evidence type="ECO:0000313" key="2">
    <source>
        <dbReference type="Proteomes" id="UP001148662"/>
    </source>
</evidence>
<evidence type="ECO:0000313" key="1">
    <source>
        <dbReference type="EMBL" id="KAJ3559564.1"/>
    </source>
</evidence>
<name>A0ACC1TF50_9APHY</name>
<dbReference type="EMBL" id="JANHOG010000019">
    <property type="protein sequence ID" value="KAJ3559564.1"/>
    <property type="molecule type" value="Genomic_DNA"/>
</dbReference>
<accession>A0ACC1TF50</accession>